<reference evidence="3" key="1">
    <citation type="submission" date="2020-06" db="EMBL/GenBank/DDBJ databases">
        <title>WGS assembly of Ceratodon purpureus strain R40.</title>
        <authorList>
            <person name="Carey S.B."/>
            <person name="Jenkins J."/>
            <person name="Shu S."/>
            <person name="Lovell J.T."/>
            <person name="Sreedasyam A."/>
            <person name="Maumus F."/>
            <person name="Tiley G.P."/>
            <person name="Fernandez-Pozo N."/>
            <person name="Barry K."/>
            <person name="Chen C."/>
            <person name="Wang M."/>
            <person name="Lipzen A."/>
            <person name="Daum C."/>
            <person name="Saski C.A."/>
            <person name="Payton A.C."/>
            <person name="Mcbreen J.C."/>
            <person name="Conrad R.E."/>
            <person name="Kollar L.M."/>
            <person name="Olsson S."/>
            <person name="Huttunen S."/>
            <person name="Landis J.B."/>
            <person name="Wickett N.J."/>
            <person name="Johnson M.G."/>
            <person name="Rensing S.A."/>
            <person name="Grimwood J."/>
            <person name="Schmutz J."/>
            <person name="Mcdaniel S.F."/>
        </authorList>
    </citation>
    <scope>NUCLEOTIDE SEQUENCE</scope>
    <source>
        <strain evidence="3">R40</strain>
    </source>
</reference>
<feature type="transmembrane region" description="Helical" evidence="1">
    <location>
        <begin position="285"/>
        <end position="302"/>
    </location>
</feature>
<dbReference type="PANTHER" id="PTHR34679">
    <property type="match status" value="1"/>
</dbReference>
<evidence type="ECO:0000313" key="3">
    <source>
        <dbReference type="EMBL" id="KAG0577992.1"/>
    </source>
</evidence>
<dbReference type="AlphaFoldDB" id="A0A8T0I3E5"/>
<gene>
    <name evidence="3" type="ORF">KC19_5G197000</name>
</gene>
<keyword evidence="1" id="KW-0472">Membrane</keyword>
<organism evidence="3 4">
    <name type="scientific">Ceratodon purpureus</name>
    <name type="common">Fire moss</name>
    <name type="synonym">Dicranum purpureum</name>
    <dbReference type="NCBI Taxonomy" id="3225"/>
    <lineage>
        <taxon>Eukaryota</taxon>
        <taxon>Viridiplantae</taxon>
        <taxon>Streptophyta</taxon>
        <taxon>Embryophyta</taxon>
        <taxon>Bryophyta</taxon>
        <taxon>Bryophytina</taxon>
        <taxon>Bryopsida</taxon>
        <taxon>Dicranidae</taxon>
        <taxon>Pseudoditrichales</taxon>
        <taxon>Ditrichaceae</taxon>
        <taxon>Ceratodon</taxon>
    </lineage>
</organism>
<sequence length="319" mass="33999">MAAMAGVCVASGVCATLPSLAGSCSSQANVVKAAPSSLLVTAAVGSLRPSLRPATSCRNVNRIPTNTKFVRSITHVQASSSHDTEKPVTALPEVQLESDVDGSFFFQRALLTATASLTPFLLSAQDAYAAGGEYGILEGRIFSLIHPVVMLGLFTATGYAGYLGWQWRRVRTIQDEINELKKQVPAVAAEGQAVPSPVDGQIKELSEVRKALIKGGFRDRHFNWGSILLGAGVLFSVSGAVNTYIRTGKLFPGPHLYAGVGITVLWALAAALVPPMQKGNDTARSLHIALNTVNLLLFAWQIPTGWEIVLKVLEFTKFP</sequence>
<keyword evidence="2" id="KW-0732">Signal</keyword>
<name>A0A8T0I3E5_CERPU</name>
<evidence type="ECO:0000313" key="4">
    <source>
        <dbReference type="Proteomes" id="UP000822688"/>
    </source>
</evidence>
<keyword evidence="1" id="KW-1133">Transmembrane helix</keyword>
<protein>
    <submittedName>
        <fullName evidence="3">Uncharacterized protein</fullName>
    </submittedName>
</protein>
<keyword evidence="1" id="KW-0812">Transmembrane</keyword>
<feature type="transmembrane region" description="Helical" evidence="1">
    <location>
        <begin position="256"/>
        <end position="273"/>
    </location>
</feature>
<proteinExistence type="predicted"/>
<feature type="chain" id="PRO_5035773964" evidence="2">
    <location>
        <begin position="16"/>
        <end position="319"/>
    </location>
</feature>
<dbReference type="InterPro" id="IPR025067">
    <property type="entry name" value="DUF4079"/>
</dbReference>
<accession>A0A8T0I3E5</accession>
<dbReference type="PANTHER" id="PTHR34679:SF2">
    <property type="entry name" value="OS02G0122500 PROTEIN"/>
    <property type="match status" value="1"/>
</dbReference>
<dbReference type="Pfam" id="PF13301">
    <property type="entry name" value="DUF4079"/>
    <property type="match status" value="1"/>
</dbReference>
<dbReference type="Proteomes" id="UP000822688">
    <property type="component" value="Chromosome 5"/>
</dbReference>
<feature type="signal peptide" evidence="2">
    <location>
        <begin position="1"/>
        <end position="15"/>
    </location>
</feature>
<feature type="transmembrane region" description="Helical" evidence="1">
    <location>
        <begin position="144"/>
        <end position="165"/>
    </location>
</feature>
<comment type="caution">
    <text evidence="3">The sequence shown here is derived from an EMBL/GenBank/DDBJ whole genome shotgun (WGS) entry which is preliminary data.</text>
</comment>
<dbReference type="GO" id="GO:0009534">
    <property type="term" value="C:chloroplast thylakoid"/>
    <property type="evidence" value="ECO:0007669"/>
    <property type="project" value="TreeGrafter"/>
</dbReference>
<evidence type="ECO:0000256" key="2">
    <source>
        <dbReference type="SAM" id="SignalP"/>
    </source>
</evidence>
<keyword evidence="4" id="KW-1185">Reference proteome</keyword>
<dbReference type="EMBL" id="CM026425">
    <property type="protein sequence ID" value="KAG0577992.1"/>
    <property type="molecule type" value="Genomic_DNA"/>
</dbReference>
<evidence type="ECO:0000256" key="1">
    <source>
        <dbReference type="SAM" id="Phobius"/>
    </source>
</evidence>
<feature type="transmembrane region" description="Helical" evidence="1">
    <location>
        <begin position="222"/>
        <end position="244"/>
    </location>
</feature>